<dbReference type="Gene3D" id="3.40.140.10">
    <property type="entry name" value="Cytidine Deaminase, domain 2"/>
    <property type="match status" value="1"/>
</dbReference>
<name>A0AAW5KAD5_9BACT</name>
<dbReference type="InterPro" id="IPR016192">
    <property type="entry name" value="APOBEC/CMP_deaminase_Zn-bd"/>
</dbReference>
<comment type="function">
    <text evidence="8">Catalyzes the deamination of adenosine to inosine at the wobble position 34 of tRNA(Arg2).</text>
</comment>
<dbReference type="PANTHER" id="PTHR11079">
    <property type="entry name" value="CYTOSINE DEAMINASE FAMILY MEMBER"/>
    <property type="match status" value="1"/>
</dbReference>
<accession>A0AAW5KAD5</accession>
<evidence type="ECO:0000256" key="5">
    <source>
        <dbReference type="ARBA" id="ARBA00022801"/>
    </source>
</evidence>
<keyword evidence="4 8" id="KW-0479">Metal-binding</keyword>
<dbReference type="InterPro" id="IPR016193">
    <property type="entry name" value="Cytidine_deaminase-like"/>
</dbReference>
<dbReference type="GO" id="GO:0008270">
    <property type="term" value="F:zinc ion binding"/>
    <property type="evidence" value="ECO:0007669"/>
    <property type="project" value="UniProtKB-UniRule"/>
</dbReference>
<comment type="subunit">
    <text evidence="2 8">Homodimer.</text>
</comment>
<dbReference type="SUPFAM" id="SSF53927">
    <property type="entry name" value="Cytidine deaminase-like"/>
    <property type="match status" value="1"/>
</dbReference>
<evidence type="ECO:0000259" key="9">
    <source>
        <dbReference type="PROSITE" id="PS51747"/>
    </source>
</evidence>
<feature type="domain" description="CMP/dCMP-type deaminase" evidence="9">
    <location>
        <begin position="1"/>
        <end position="111"/>
    </location>
</feature>
<feature type="binding site" evidence="8">
    <location>
        <position position="82"/>
    </location>
    <ligand>
        <name>Zn(2+)</name>
        <dbReference type="ChEBI" id="CHEBI:29105"/>
        <note>catalytic</note>
    </ligand>
</feature>
<comment type="caution">
    <text evidence="10">The sequence shown here is derived from an EMBL/GenBank/DDBJ whole genome shotgun (WGS) entry which is preliminary data.</text>
</comment>
<protein>
    <recommendedName>
        <fullName evidence="8">tRNA-specific adenosine deaminase</fullName>
        <ecNumber evidence="8">3.5.4.33</ecNumber>
    </recommendedName>
</protein>
<dbReference type="PROSITE" id="PS51747">
    <property type="entry name" value="CYT_DCMP_DEAMINASES_2"/>
    <property type="match status" value="1"/>
</dbReference>
<feature type="binding site" evidence="8">
    <location>
        <position position="85"/>
    </location>
    <ligand>
        <name>Zn(2+)</name>
        <dbReference type="ChEBI" id="CHEBI:29105"/>
        <note>catalytic</note>
    </ligand>
</feature>
<keyword evidence="3 8" id="KW-0819">tRNA processing</keyword>
<reference evidence="10 11" key="1">
    <citation type="submission" date="2022-06" db="EMBL/GenBank/DDBJ databases">
        <title>Isolation of gut microbiota from human fecal samples.</title>
        <authorList>
            <person name="Pamer E.G."/>
            <person name="Barat B."/>
            <person name="Waligurski E."/>
            <person name="Medina S."/>
            <person name="Paddock L."/>
            <person name="Mostad J."/>
        </authorList>
    </citation>
    <scope>NUCLEOTIDE SEQUENCE [LARGE SCALE GENOMIC DNA]</scope>
    <source>
        <strain evidence="10 11">DFI.9.90</strain>
    </source>
</reference>
<dbReference type="InterPro" id="IPR002125">
    <property type="entry name" value="CMP_dCMP_dom"/>
</dbReference>
<evidence type="ECO:0000256" key="8">
    <source>
        <dbReference type="HAMAP-Rule" id="MF_00972"/>
    </source>
</evidence>
<comment type="cofactor">
    <cofactor evidence="8">
        <name>Zn(2+)</name>
        <dbReference type="ChEBI" id="CHEBI:29105"/>
    </cofactor>
    <text evidence="8">Binds 1 zinc ion per subunit.</text>
</comment>
<comment type="similarity">
    <text evidence="1">Belongs to the cytidine and deoxycytidylate deaminase family. ADAT2 subfamily.</text>
</comment>
<keyword evidence="11" id="KW-1185">Reference proteome</keyword>
<dbReference type="Proteomes" id="UP001205919">
    <property type="component" value="Unassembled WGS sequence"/>
</dbReference>
<dbReference type="PANTHER" id="PTHR11079:SF202">
    <property type="entry name" value="TRNA-SPECIFIC ADENOSINE DEAMINASE"/>
    <property type="match status" value="1"/>
</dbReference>
<evidence type="ECO:0000256" key="3">
    <source>
        <dbReference type="ARBA" id="ARBA00022694"/>
    </source>
</evidence>
<keyword evidence="5 8" id="KW-0378">Hydrolase</keyword>
<proteinExistence type="inferred from homology"/>
<feature type="binding site" evidence="8">
    <location>
        <position position="52"/>
    </location>
    <ligand>
        <name>Zn(2+)</name>
        <dbReference type="ChEBI" id="CHEBI:29105"/>
        <note>catalytic</note>
    </ligand>
</feature>
<dbReference type="RefSeq" id="WP_256182431.1">
    <property type="nucleotide sequence ID" value="NZ_DBEWVB010000260.1"/>
</dbReference>
<evidence type="ECO:0000256" key="4">
    <source>
        <dbReference type="ARBA" id="ARBA00022723"/>
    </source>
</evidence>
<organism evidence="10 11">
    <name type="scientific">Cloacibacillus evryensis</name>
    <dbReference type="NCBI Taxonomy" id="508460"/>
    <lineage>
        <taxon>Bacteria</taxon>
        <taxon>Thermotogati</taxon>
        <taxon>Synergistota</taxon>
        <taxon>Synergistia</taxon>
        <taxon>Synergistales</taxon>
        <taxon>Synergistaceae</taxon>
        <taxon>Cloacibacillus</taxon>
    </lineage>
</organism>
<evidence type="ECO:0000256" key="2">
    <source>
        <dbReference type="ARBA" id="ARBA00011738"/>
    </source>
</evidence>
<dbReference type="InterPro" id="IPR058535">
    <property type="entry name" value="MafB19-deam"/>
</dbReference>
<evidence type="ECO:0000313" key="11">
    <source>
        <dbReference type="Proteomes" id="UP001205919"/>
    </source>
</evidence>
<evidence type="ECO:0000313" key="10">
    <source>
        <dbReference type="EMBL" id="MCQ4815738.1"/>
    </source>
</evidence>
<dbReference type="CDD" id="cd01285">
    <property type="entry name" value="nucleoside_deaminase"/>
    <property type="match status" value="1"/>
</dbReference>
<feature type="active site" description="Proton donor" evidence="8">
    <location>
        <position position="54"/>
    </location>
</feature>
<dbReference type="HAMAP" id="MF_00972">
    <property type="entry name" value="tRNA_aden_deaminase"/>
    <property type="match status" value="1"/>
</dbReference>
<keyword evidence="6 8" id="KW-0862">Zinc</keyword>
<dbReference type="Pfam" id="PF14437">
    <property type="entry name" value="MafB19-deam"/>
    <property type="match status" value="1"/>
</dbReference>
<dbReference type="AlphaFoldDB" id="A0AAW5KAD5"/>
<dbReference type="InterPro" id="IPR028883">
    <property type="entry name" value="tRNA_aden_deaminase"/>
</dbReference>
<dbReference type="FunFam" id="3.40.140.10:FF:000005">
    <property type="entry name" value="tRNA-specific adenosine deaminase"/>
    <property type="match status" value="1"/>
</dbReference>
<comment type="catalytic activity">
    <reaction evidence="7 8">
        <text>adenosine(34) in tRNA + H2O + H(+) = inosine(34) in tRNA + NH4(+)</text>
        <dbReference type="Rhea" id="RHEA:43168"/>
        <dbReference type="Rhea" id="RHEA-COMP:10373"/>
        <dbReference type="Rhea" id="RHEA-COMP:10374"/>
        <dbReference type="ChEBI" id="CHEBI:15377"/>
        <dbReference type="ChEBI" id="CHEBI:15378"/>
        <dbReference type="ChEBI" id="CHEBI:28938"/>
        <dbReference type="ChEBI" id="CHEBI:74411"/>
        <dbReference type="ChEBI" id="CHEBI:82852"/>
        <dbReference type="EC" id="3.5.4.33"/>
    </reaction>
</comment>
<dbReference type="EC" id="3.5.4.33" evidence="8"/>
<evidence type="ECO:0000256" key="7">
    <source>
        <dbReference type="ARBA" id="ARBA00048045"/>
    </source>
</evidence>
<dbReference type="GO" id="GO:0052717">
    <property type="term" value="F:tRNA-specific adenosine-34 deaminase activity"/>
    <property type="evidence" value="ECO:0007669"/>
    <property type="project" value="UniProtKB-UniRule"/>
</dbReference>
<dbReference type="NCBIfam" id="NF008113">
    <property type="entry name" value="PRK10860.1"/>
    <property type="match status" value="1"/>
</dbReference>
<dbReference type="PROSITE" id="PS00903">
    <property type="entry name" value="CYT_DCMP_DEAMINASES_1"/>
    <property type="match status" value="1"/>
</dbReference>
<evidence type="ECO:0000256" key="6">
    <source>
        <dbReference type="ARBA" id="ARBA00022833"/>
    </source>
</evidence>
<gene>
    <name evidence="8 10" type="primary">tadA</name>
    <name evidence="10" type="ORF">NE630_14980</name>
</gene>
<dbReference type="GO" id="GO:0002100">
    <property type="term" value="P:tRNA wobble adenosine to inosine editing"/>
    <property type="evidence" value="ECO:0007669"/>
    <property type="project" value="UniProtKB-UniRule"/>
</dbReference>
<evidence type="ECO:0000256" key="1">
    <source>
        <dbReference type="ARBA" id="ARBA00010669"/>
    </source>
</evidence>
<dbReference type="EMBL" id="JANFYT010000067">
    <property type="protein sequence ID" value="MCQ4815738.1"/>
    <property type="molecule type" value="Genomic_DNA"/>
</dbReference>
<sequence>MNDTIYMKEAIEEARRALEYGEIPVGAVVVRGEEIVGRGHNVRSRDKSPFGHAEIAAMTEAAKKINSWRFDGCSIYVTLEPCVMCSGALVQCRMGRIVFGARDPKAGGCRSLYEIPRDPRMYHRCGLTGGVLSEECAEMLRIFFRERRKAGIIKKTAPL</sequence>